<dbReference type="EC" id="2.7.13.3" evidence="3"/>
<dbReference type="InterPro" id="IPR011006">
    <property type="entry name" value="CheY-like_superfamily"/>
</dbReference>
<evidence type="ECO:0000256" key="10">
    <source>
        <dbReference type="PROSITE-ProRule" id="PRU00169"/>
    </source>
</evidence>
<dbReference type="SUPFAM" id="SSF52172">
    <property type="entry name" value="CheY-like"/>
    <property type="match status" value="1"/>
</dbReference>
<dbReference type="SMART" id="SM00448">
    <property type="entry name" value="REC"/>
    <property type="match status" value="1"/>
</dbReference>
<evidence type="ECO:0000313" key="14">
    <source>
        <dbReference type="Proteomes" id="UP000191554"/>
    </source>
</evidence>
<keyword evidence="5 10" id="KW-0597">Phosphoprotein</keyword>
<dbReference type="SUPFAM" id="SSF55874">
    <property type="entry name" value="ATPase domain of HSP90 chaperone/DNA topoisomerase II/histidine kinase"/>
    <property type="match status" value="1"/>
</dbReference>
<sequence length="365" mass="41754">MNSNNSIDMYEILIVDDTPEQIEMALVVLKGNNYKVRVSTKGSSALKLLEKQKPDLILLDIFMPEIDGFELCRIIKQNTEYKNIPVIFLTSSGDEQSIKKGFEAGAQDYVTKPFNTTELLARVKTHIKLKQQTEFLYLANRELDSFCYSIAHDLKAPLLSMGKLIEYLSLDYFDKLGEDGNTLISNIHKKSGELTAIIDHLLEFSRMCELEMKPEHINLEQLFRSVFDELMLTRPNRQVELRLSGLPDITGDSIMLRILVTNILSNSIKYTAPRKIARIAVEYTEYPDSYVFCVTDNGVGFDMKYSLRLFQVFQRLHSSKEFEGSGVGLSICQRILKRHNGRAWMTGQENQGASFYFSFPKNPPI</sequence>
<dbReference type="GO" id="GO:0016020">
    <property type="term" value="C:membrane"/>
    <property type="evidence" value="ECO:0007669"/>
    <property type="project" value="UniProtKB-SubCell"/>
</dbReference>
<keyword evidence="6 13" id="KW-0808">Transferase</keyword>
<evidence type="ECO:0000256" key="7">
    <source>
        <dbReference type="ARBA" id="ARBA00022777"/>
    </source>
</evidence>
<evidence type="ECO:0000259" key="12">
    <source>
        <dbReference type="PROSITE" id="PS50110"/>
    </source>
</evidence>
<evidence type="ECO:0000256" key="2">
    <source>
        <dbReference type="ARBA" id="ARBA00004370"/>
    </source>
</evidence>
<evidence type="ECO:0000256" key="8">
    <source>
        <dbReference type="ARBA" id="ARBA00023012"/>
    </source>
</evidence>
<dbReference type="InterPro" id="IPR003661">
    <property type="entry name" value="HisK_dim/P_dom"/>
</dbReference>
<dbReference type="SMART" id="SM00387">
    <property type="entry name" value="HATPase_c"/>
    <property type="match status" value="1"/>
</dbReference>
<dbReference type="OrthoDB" id="9813394at2"/>
<keyword evidence="8" id="KW-0902">Two-component regulatory system</keyword>
<evidence type="ECO:0000256" key="9">
    <source>
        <dbReference type="ARBA" id="ARBA00024867"/>
    </source>
</evidence>
<organism evidence="13 14">
    <name type="scientific">Ruminiclostridium hungatei</name>
    <name type="common">Clostridium hungatei</name>
    <dbReference type="NCBI Taxonomy" id="48256"/>
    <lineage>
        <taxon>Bacteria</taxon>
        <taxon>Bacillati</taxon>
        <taxon>Bacillota</taxon>
        <taxon>Clostridia</taxon>
        <taxon>Eubacteriales</taxon>
        <taxon>Oscillospiraceae</taxon>
        <taxon>Ruminiclostridium</taxon>
    </lineage>
</organism>
<feature type="modified residue" description="4-aspartylphosphate" evidence="10">
    <location>
        <position position="60"/>
    </location>
</feature>
<dbReference type="InterPro" id="IPR036097">
    <property type="entry name" value="HisK_dim/P_sf"/>
</dbReference>
<dbReference type="Gene3D" id="1.10.287.130">
    <property type="match status" value="1"/>
</dbReference>
<accession>A0A1V4SGX1</accession>
<feature type="domain" description="Response regulatory" evidence="12">
    <location>
        <begin position="11"/>
        <end position="127"/>
    </location>
</feature>
<dbReference type="InterPro" id="IPR004358">
    <property type="entry name" value="Sig_transdc_His_kin-like_C"/>
</dbReference>
<dbReference type="PROSITE" id="PS50110">
    <property type="entry name" value="RESPONSE_REGULATORY"/>
    <property type="match status" value="1"/>
</dbReference>
<dbReference type="InterPro" id="IPR001789">
    <property type="entry name" value="Sig_transdc_resp-reg_receiver"/>
</dbReference>
<dbReference type="GO" id="GO:0030295">
    <property type="term" value="F:protein kinase activator activity"/>
    <property type="evidence" value="ECO:0007669"/>
    <property type="project" value="TreeGrafter"/>
</dbReference>
<name>A0A1V4SGX1_RUMHU</name>
<comment type="subcellular location">
    <subcellularLocation>
        <location evidence="2">Membrane</location>
    </subcellularLocation>
</comment>
<dbReference type="InterPro" id="IPR050351">
    <property type="entry name" value="BphY/WalK/GraS-like"/>
</dbReference>
<reference evidence="13 14" key="1">
    <citation type="submission" date="2017-03" db="EMBL/GenBank/DDBJ databases">
        <title>Genome sequence of Clostridium hungatei DSM 14427.</title>
        <authorList>
            <person name="Poehlein A."/>
            <person name="Daniel R."/>
        </authorList>
    </citation>
    <scope>NUCLEOTIDE SEQUENCE [LARGE SCALE GENOMIC DNA]</scope>
    <source>
        <strain evidence="13 14">DSM 14427</strain>
    </source>
</reference>
<dbReference type="GO" id="GO:0000156">
    <property type="term" value="F:phosphorelay response regulator activity"/>
    <property type="evidence" value="ECO:0007669"/>
    <property type="project" value="TreeGrafter"/>
</dbReference>
<protein>
    <recommendedName>
        <fullName evidence="4">Stage 0 sporulation protein A homolog</fullName>
        <ecNumber evidence="3">2.7.13.3</ecNumber>
    </recommendedName>
</protein>
<comment type="caution">
    <text evidence="13">The sequence shown here is derived from an EMBL/GenBank/DDBJ whole genome shotgun (WGS) entry which is preliminary data.</text>
</comment>
<dbReference type="RefSeq" id="WP_080065819.1">
    <property type="nucleotide sequence ID" value="NZ_MZGX01000025.1"/>
</dbReference>
<proteinExistence type="predicted"/>
<evidence type="ECO:0000256" key="6">
    <source>
        <dbReference type="ARBA" id="ARBA00022679"/>
    </source>
</evidence>
<comment type="catalytic activity">
    <reaction evidence="1">
        <text>ATP + protein L-histidine = ADP + protein N-phospho-L-histidine.</text>
        <dbReference type="EC" id="2.7.13.3"/>
    </reaction>
</comment>
<feature type="domain" description="Histidine kinase" evidence="11">
    <location>
        <begin position="149"/>
        <end position="363"/>
    </location>
</feature>
<dbReference type="SUPFAM" id="SSF47384">
    <property type="entry name" value="Homodimeric domain of signal transducing histidine kinase"/>
    <property type="match status" value="1"/>
</dbReference>
<gene>
    <name evidence="13" type="primary">cph1_4</name>
    <name evidence="13" type="ORF">CLHUN_33880</name>
</gene>
<evidence type="ECO:0000259" key="11">
    <source>
        <dbReference type="PROSITE" id="PS50109"/>
    </source>
</evidence>
<evidence type="ECO:0000256" key="1">
    <source>
        <dbReference type="ARBA" id="ARBA00000085"/>
    </source>
</evidence>
<dbReference type="Gene3D" id="3.40.50.2300">
    <property type="match status" value="1"/>
</dbReference>
<dbReference type="InterPro" id="IPR003594">
    <property type="entry name" value="HATPase_dom"/>
</dbReference>
<dbReference type="Proteomes" id="UP000191554">
    <property type="component" value="Unassembled WGS sequence"/>
</dbReference>
<keyword evidence="7" id="KW-0418">Kinase</keyword>
<dbReference type="FunFam" id="3.30.565.10:FF:000006">
    <property type="entry name" value="Sensor histidine kinase WalK"/>
    <property type="match status" value="1"/>
</dbReference>
<dbReference type="STRING" id="48256.CLHUN_33880"/>
<dbReference type="AlphaFoldDB" id="A0A1V4SGX1"/>
<dbReference type="Pfam" id="PF00072">
    <property type="entry name" value="Response_reg"/>
    <property type="match status" value="1"/>
</dbReference>
<dbReference type="PANTHER" id="PTHR42878:SF15">
    <property type="entry name" value="BACTERIOPHYTOCHROME"/>
    <property type="match status" value="1"/>
</dbReference>
<keyword evidence="14" id="KW-1185">Reference proteome</keyword>
<dbReference type="PANTHER" id="PTHR42878">
    <property type="entry name" value="TWO-COMPONENT HISTIDINE KINASE"/>
    <property type="match status" value="1"/>
</dbReference>
<dbReference type="GO" id="GO:0000155">
    <property type="term" value="F:phosphorelay sensor kinase activity"/>
    <property type="evidence" value="ECO:0007669"/>
    <property type="project" value="InterPro"/>
</dbReference>
<evidence type="ECO:0000256" key="4">
    <source>
        <dbReference type="ARBA" id="ARBA00018672"/>
    </source>
</evidence>
<dbReference type="EMBL" id="MZGX01000025">
    <property type="protein sequence ID" value="OPX42736.1"/>
    <property type="molecule type" value="Genomic_DNA"/>
</dbReference>
<evidence type="ECO:0000256" key="5">
    <source>
        <dbReference type="ARBA" id="ARBA00022553"/>
    </source>
</evidence>
<dbReference type="CDD" id="cd00082">
    <property type="entry name" value="HisKA"/>
    <property type="match status" value="1"/>
</dbReference>
<dbReference type="GO" id="GO:0007234">
    <property type="term" value="P:osmosensory signaling via phosphorelay pathway"/>
    <property type="evidence" value="ECO:0007669"/>
    <property type="project" value="TreeGrafter"/>
</dbReference>
<dbReference type="InterPro" id="IPR005467">
    <property type="entry name" value="His_kinase_dom"/>
</dbReference>
<dbReference type="PROSITE" id="PS50109">
    <property type="entry name" value="HIS_KIN"/>
    <property type="match status" value="1"/>
</dbReference>
<dbReference type="Gene3D" id="3.30.565.10">
    <property type="entry name" value="Histidine kinase-like ATPase, C-terminal domain"/>
    <property type="match status" value="1"/>
</dbReference>
<dbReference type="InterPro" id="IPR036890">
    <property type="entry name" value="HATPase_C_sf"/>
</dbReference>
<evidence type="ECO:0000313" key="13">
    <source>
        <dbReference type="EMBL" id="OPX42736.1"/>
    </source>
</evidence>
<evidence type="ECO:0000256" key="3">
    <source>
        <dbReference type="ARBA" id="ARBA00012438"/>
    </source>
</evidence>
<dbReference type="PRINTS" id="PR00344">
    <property type="entry name" value="BCTRLSENSOR"/>
</dbReference>
<dbReference type="Pfam" id="PF02518">
    <property type="entry name" value="HATPase_c"/>
    <property type="match status" value="1"/>
</dbReference>
<comment type="function">
    <text evidence="9">May play the central regulatory role in sporulation. It may be an element of the effector pathway responsible for the activation of sporulation genes in response to nutritional stress. Spo0A may act in concert with spo0H (a sigma factor) to control the expression of some genes that are critical to the sporulation process.</text>
</comment>